<gene>
    <name evidence="1" type="ORF">CEP54_014951</name>
</gene>
<organism evidence="1 2">
    <name type="scientific">Fusarium duplospermum</name>
    <dbReference type="NCBI Taxonomy" id="1325734"/>
    <lineage>
        <taxon>Eukaryota</taxon>
        <taxon>Fungi</taxon>
        <taxon>Dikarya</taxon>
        <taxon>Ascomycota</taxon>
        <taxon>Pezizomycotina</taxon>
        <taxon>Sordariomycetes</taxon>
        <taxon>Hypocreomycetidae</taxon>
        <taxon>Hypocreales</taxon>
        <taxon>Nectriaceae</taxon>
        <taxon>Fusarium</taxon>
        <taxon>Fusarium solani species complex</taxon>
    </lineage>
</organism>
<dbReference type="Proteomes" id="UP000288168">
    <property type="component" value="Unassembled WGS sequence"/>
</dbReference>
<evidence type="ECO:0000313" key="2">
    <source>
        <dbReference type="Proteomes" id="UP000288168"/>
    </source>
</evidence>
<dbReference type="InterPro" id="IPR011048">
    <property type="entry name" value="Haem_d1_sf"/>
</dbReference>
<dbReference type="InterPro" id="IPR015943">
    <property type="entry name" value="WD40/YVTN_repeat-like_dom_sf"/>
</dbReference>
<accession>A0A428NSN3</accession>
<proteinExistence type="predicted"/>
<name>A0A428NSN3_9HYPO</name>
<dbReference type="Gene3D" id="2.130.10.10">
    <property type="entry name" value="YVTN repeat-like/Quinoprotein amine dehydrogenase"/>
    <property type="match status" value="1"/>
</dbReference>
<comment type="caution">
    <text evidence="1">The sequence shown here is derived from an EMBL/GenBank/DDBJ whole genome shotgun (WGS) entry which is preliminary data.</text>
</comment>
<dbReference type="SUPFAM" id="SSF51004">
    <property type="entry name" value="C-terminal (heme d1) domain of cytochrome cd1-nitrite reductase"/>
    <property type="match status" value="1"/>
</dbReference>
<evidence type="ECO:0000313" key="1">
    <source>
        <dbReference type="EMBL" id="RSL43747.1"/>
    </source>
</evidence>
<dbReference type="EMBL" id="NKCI01000313">
    <property type="protein sequence ID" value="RSL43747.1"/>
    <property type="molecule type" value="Genomic_DNA"/>
</dbReference>
<protein>
    <submittedName>
        <fullName evidence="1">Uncharacterized protein</fullName>
    </submittedName>
</protein>
<sequence length="128" mass="13832">MPEGLAISPDGQWAVTANLERSTPALDSPDQGFFSSLSLLRLDLKTGSLSTVGTYAFDEILPEGVVFDSSSRFVAVTTFDQYDGKSPGGSVDFWRISGDHADVNRVEFVETSYSIPVTRGVHSIALQQ</sequence>
<keyword evidence="2" id="KW-1185">Reference proteome</keyword>
<dbReference type="OrthoDB" id="5203823at2759"/>
<reference evidence="1 2" key="1">
    <citation type="submission" date="2017-06" db="EMBL/GenBank/DDBJ databases">
        <title>Comparative genomic analysis of Ambrosia Fusariam Clade fungi.</title>
        <authorList>
            <person name="Stajich J.E."/>
            <person name="Carrillo J."/>
            <person name="Kijimoto T."/>
            <person name="Eskalen A."/>
            <person name="O'Donnell K."/>
            <person name="Kasson M."/>
        </authorList>
    </citation>
    <scope>NUCLEOTIDE SEQUENCE [LARGE SCALE GENOMIC DNA]</scope>
    <source>
        <strain evidence="1 2">NRRL62584</strain>
    </source>
</reference>
<dbReference type="AlphaFoldDB" id="A0A428NSN3"/>